<dbReference type="PANTHER" id="PTHR30482:SF10">
    <property type="entry name" value="HIGH-AFFINITY BRANCHED-CHAIN AMINO ACID TRANSPORT PROTEIN BRAE"/>
    <property type="match status" value="1"/>
</dbReference>
<accession>H1S8Q0</accession>
<dbReference type="AlphaFoldDB" id="H1S8Q0"/>
<dbReference type="GO" id="GO:0015658">
    <property type="term" value="F:branched-chain amino acid transmembrane transporter activity"/>
    <property type="evidence" value="ECO:0007669"/>
    <property type="project" value="InterPro"/>
</dbReference>
<evidence type="ECO:0000313" key="8">
    <source>
        <dbReference type="EMBL" id="EHP41092.1"/>
    </source>
</evidence>
<evidence type="ECO:0000256" key="1">
    <source>
        <dbReference type="ARBA" id="ARBA00004651"/>
    </source>
</evidence>
<protein>
    <submittedName>
        <fullName evidence="8">Branched-chain amino acid ABC transporter permease</fullName>
    </submittedName>
</protein>
<dbReference type="PANTHER" id="PTHR30482">
    <property type="entry name" value="HIGH-AFFINITY BRANCHED-CHAIN AMINO ACID TRANSPORT SYSTEM PERMEASE"/>
    <property type="match status" value="1"/>
</dbReference>
<evidence type="ECO:0000313" key="9">
    <source>
        <dbReference type="Proteomes" id="UP000005808"/>
    </source>
</evidence>
<evidence type="ECO:0000256" key="4">
    <source>
        <dbReference type="ARBA" id="ARBA00022989"/>
    </source>
</evidence>
<dbReference type="EMBL" id="AHJE01000053">
    <property type="protein sequence ID" value="EHP41092.1"/>
    <property type="molecule type" value="Genomic_DNA"/>
</dbReference>
<dbReference type="InterPro" id="IPR043428">
    <property type="entry name" value="LivM-like"/>
</dbReference>
<proteinExistence type="predicted"/>
<gene>
    <name evidence="8" type="ORF">OR16_21858</name>
</gene>
<comment type="subcellular location">
    <subcellularLocation>
        <location evidence="1">Cell membrane</location>
        <topology evidence="1">Multi-pass membrane protein</topology>
    </subcellularLocation>
</comment>
<evidence type="ECO:0000256" key="5">
    <source>
        <dbReference type="ARBA" id="ARBA00023136"/>
    </source>
</evidence>
<keyword evidence="5 7" id="KW-0472">Membrane</keyword>
<evidence type="ECO:0000256" key="6">
    <source>
        <dbReference type="SAM" id="MobiDB-lite"/>
    </source>
</evidence>
<organism evidence="8 9">
    <name type="scientific">Cupriavidus basilensis OR16</name>
    <dbReference type="NCBI Taxonomy" id="1127483"/>
    <lineage>
        <taxon>Bacteria</taxon>
        <taxon>Pseudomonadati</taxon>
        <taxon>Pseudomonadota</taxon>
        <taxon>Betaproteobacteria</taxon>
        <taxon>Burkholderiales</taxon>
        <taxon>Burkholderiaceae</taxon>
        <taxon>Cupriavidus</taxon>
    </lineage>
</organism>
<feature type="region of interest" description="Disordered" evidence="6">
    <location>
        <begin position="81"/>
        <end position="102"/>
    </location>
</feature>
<dbReference type="GO" id="GO:0005886">
    <property type="term" value="C:plasma membrane"/>
    <property type="evidence" value="ECO:0007669"/>
    <property type="project" value="UniProtKB-SubCell"/>
</dbReference>
<comment type="caution">
    <text evidence="8">The sequence shown here is derived from an EMBL/GenBank/DDBJ whole genome shotgun (WGS) entry which is preliminary data.</text>
</comment>
<name>H1S8Q0_9BURK</name>
<dbReference type="InterPro" id="IPR001851">
    <property type="entry name" value="ABC_transp_permease"/>
</dbReference>
<keyword evidence="3 7" id="KW-0812">Transmembrane</keyword>
<evidence type="ECO:0000256" key="7">
    <source>
        <dbReference type="SAM" id="Phobius"/>
    </source>
</evidence>
<sequence length="102" mass="10682">MRDAVPAAEVLGIDMHGIRITMFVPSAMLGSLAGSLFMHYVSFVNVQSFTVERSIVFLLAPVVAGARSVYGVVLGALCGSLSGPAGADPGRSASRWMKSRPL</sequence>
<keyword evidence="2" id="KW-1003">Cell membrane</keyword>
<dbReference type="RefSeq" id="WP_006159804.1">
    <property type="nucleotide sequence ID" value="NZ_AHJE01000053.1"/>
</dbReference>
<evidence type="ECO:0000256" key="3">
    <source>
        <dbReference type="ARBA" id="ARBA00022692"/>
    </source>
</evidence>
<feature type="transmembrane region" description="Helical" evidence="7">
    <location>
        <begin position="55"/>
        <end position="77"/>
    </location>
</feature>
<dbReference type="PATRIC" id="fig|1127483.3.peg.4370"/>
<dbReference type="Pfam" id="PF02653">
    <property type="entry name" value="BPD_transp_2"/>
    <property type="match status" value="1"/>
</dbReference>
<reference evidence="8 9" key="1">
    <citation type="journal article" date="2012" name="J. Bacteriol.">
        <title>De Novo Genome Project of Cupriavidus basilensis OR16.</title>
        <authorList>
            <person name="Cserhati M."/>
            <person name="Kriszt B."/>
            <person name="Szoboszlay S."/>
            <person name="Toth A."/>
            <person name="Szabo I."/>
            <person name="Tancsics A."/>
            <person name="Nagy I."/>
            <person name="Horvath B."/>
            <person name="Nagy I."/>
            <person name="Kukolya J."/>
        </authorList>
    </citation>
    <scope>NUCLEOTIDE SEQUENCE [LARGE SCALE GENOMIC DNA]</scope>
    <source>
        <strain evidence="8 9">OR16</strain>
    </source>
</reference>
<dbReference type="Proteomes" id="UP000005808">
    <property type="component" value="Unassembled WGS sequence"/>
</dbReference>
<keyword evidence="4 7" id="KW-1133">Transmembrane helix</keyword>
<evidence type="ECO:0000256" key="2">
    <source>
        <dbReference type="ARBA" id="ARBA00022475"/>
    </source>
</evidence>
<feature type="transmembrane region" description="Helical" evidence="7">
    <location>
        <begin position="20"/>
        <end position="43"/>
    </location>
</feature>